<protein>
    <recommendedName>
        <fullName evidence="4">Anaphase-promoting complex subunit 4 WD40 domain-containing protein</fullName>
    </recommendedName>
</protein>
<dbReference type="PANTHER" id="PTHR45086">
    <property type="entry name" value="WD REPEAT-CONTAINING PROTEIN PCN"/>
    <property type="match status" value="1"/>
</dbReference>
<feature type="compositionally biased region" description="Basic residues" evidence="2">
    <location>
        <begin position="394"/>
        <end position="405"/>
    </location>
</feature>
<dbReference type="EMBL" id="LNRQ01000002">
    <property type="protein sequence ID" value="KZN04016.1"/>
    <property type="molecule type" value="Genomic_DNA"/>
</dbReference>
<dbReference type="PANTHER" id="PTHR45086:SF1">
    <property type="entry name" value="WD REPEAT-CONTAINING PROTEIN PCN"/>
    <property type="match status" value="1"/>
</dbReference>
<dbReference type="InterPro" id="IPR036322">
    <property type="entry name" value="WD40_repeat_dom_sf"/>
</dbReference>
<dbReference type="KEGG" id="dcr:108210244"/>
<dbReference type="GO" id="GO:0035266">
    <property type="term" value="P:meristem growth"/>
    <property type="evidence" value="ECO:0007669"/>
    <property type="project" value="InterPro"/>
</dbReference>
<accession>A0A166CKI7</accession>
<dbReference type="SMART" id="SM00320">
    <property type="entry name" value="WD40"/>
    <property type="match status" value="6"/>
</dbReference>
<dbReference type="Pfam" id="PF00400">
    <property type="entry name" value="WD40"/>
    <property type="match status" value="2"/>
</dbReference>
<feature type="region of interest" description="Disordered" evidence="2">
    <location>
        <begin position="376"/>
        <end position="427"/>
    </location>
</feature>
<feature type="repeat" description="WD" evidence="1">
    <location>
        <begin position="22"/>
        <end position="53"/>
    </location>
</feature>
<dbReference type="InterPro" id="IPR001680">
    <property type="entry name" value="WD40_rpt"/>
</dbReference>
<evidence type="ECO:0008006" key="4">
    <source>
        <dbReference type="Google" id="ProtNLM"/>
    </source>
</evidence>
<feature type="compositionally biased region" description="Basic residues" evidence="2">
    <location>
        <begin position="418"/>
        <end position="427"/>
    </location>
</feature>
<dbReference type="PROSITE" id="PS50082">
    <property type="entry name" value="WD_REPEATS_2"/>
    <property type="match status" value="2"/>
</dbReference>
<reference evidence="3" key="1">
    <citation type="journal article" date="2016" name="Nat. Genet.">
        <title>A high-quality carrot genome assembly provides new insights into carotenoid accumulation and asterid genome evolution.</title>
        <authorList>
            <person name="Iorizzo M."/>
            <person name="Ellison S."/>
            <person name="Senalik D."/>
            <person name="Zeng P."/>
            <person name="Satapoomin P."/>
            <person name="Huang J."/>
            <person name="Bowman M."/>
            <person name="Iovene M."/>
            <person name="Sanseverino W."/>
            <person name="Cavagnaro P."/>
            <person name="Yildiz M."/>
            <person name="Macko-Podgorni A."/>
            <person name="Moranska E."/>
            <person name="Grzebelus E."/>
            <person name="Grzebelus D."/>
            <person name="Ashrafi H."/>
            <person name="Zheng Z."/>
            <person name="Cheng S."/>
            <person name="Spooner D."/>
            <person name="Van Deynze A."/>
            <person name="Simon P."/>
        </authorList>
    </citation>
    <scope>NUCLEOTIDE SEQUENCE [LARGE SCALE GENOMIC DNA]</scope>
    <source>
        <tissue evidence="3">Leaf</tissue>
    </source>
</reference>
<organism evidence="3">
    <name type="scientific">Daucus carota subsp. sativus</name>
    <name type="common">Carrot</name>
    <dbReference type="NCBI Taxonomy" id="79200"/>
    <lineage>
        <taxon>Eukaryota</taxon>
        <taxon>Viridiplantae</taxon>
        <taxon>Streptophyta</taxon>
        <taxon>Embryophyta</taxon>
        <taxon>Tracheophyta</taxon>
        <taxon>Spermatophyta</taxon>
        <taxon>Magnoliopsida</taxon>
        <taxon>eudicotyledons</taxon>
        <taxon>Gunneridae</taxon>
        <taxon>Pentapetalae</taxon>
        <taxon>asterids</taxon>
        <taxon>campanulids</taxon>
        <taxon>Apiales</taxon>
        <taxon>Apiaceae</taxon>
        <taxon>Apioideae</taxon>
        <taxon>Scandiceae</taxon>
        <taxon>Daucinae</taxon>
        <taxon>Daucus</taxon>
        <taxon>Daucus sect. Daucus</taxon>
    </lineage>
</organism>
<feature type="compositionally biased region" description="Basic and acidic residues" evidence="2">
    <location>
        <begin position="406"/>
        <end position="417"/>
    </location>
</feature>
<dbReference type="InterPro" id="IPR015943">
    <property type="entry name" value="WD40/YVTN_repeat-like_dom_sf"/>
</dbReference>
<dbReference type="Gene3D" id="2.130.10.10">
    <property type="entry name" value="YVTN repeat-like/Quinoprotein amine dehydrogenase"/>
    <property type="match status" value="3"/>
</dbReference>
<dbReference type="AlphaFoldDB" id="A0A166CKI7"/>
<name>A0A166CKI7_DAUCS</name>
<evidence type="ECO:0000256" key="2">
    <source>
        <dbReference type="SAM" id="MobiDB-lite"/>
    </source>
</evidence>
<sequence length="861" mass="96260">MARLQYKSSDYKPPKQYKSSSIDYKPSPIVALATSPDDSRVAAAREDGSLEIWLVSPGAVGWHCQLTIYASPNSRVSSLVWCHSNGYSLGRLFSSSIDGSVSEWDLFELRQKNVLSIGVSIWQMASAPYKNPHSNEKKHPQYIKMISDSSDDDDCSESDNDIDSVVTTDGSIVEDANVAMACDDGCVRICTVSDEFIYHKSLPRVSGRTLSVTWSQDADKIFSGSSDGLIRCWDFKTVREVFRITVGLGELGSGPELCIWSLLSLRSGTLVSADSNGRVQFWDSQMGTLLQAHSRHKGDVNALSAGPSHNMVFSAGSDGQVILYKLSRDVSGSTDKKSSVRVIEKWVYVGYSRAHTHDVRALTVAVPISREDTFPDEKVKKEKSDSVPKNEKVYRKRKDRKKVKKEKSDSVPKNDKVYRKRKKDRVKKPHDFSFRKWGHIGVPMLISAGDDTKLFAYAANEFTQFFPHDICLVPQRPPMQLVLNTVFNQSPLLMIQASKWLDVFCVQSKTSSHPDTSSDPCAGIATTDMVVRVKSKASQKIICSSMSNSGVFFSYSDEKKPSLLKLNKIEAQKSAWTIEKRKLPNLPFAHSMCFTYDSSWLMIAGNDRKIYVVDVESLILICTYTPRCKDIDDEILSEPPLTRMFTSPDGQWLAAVNCFGDIYIFNLEIGRQHWFISRLDGASVTAGGFTPRNSNILVISTSSNQVYAIDVDAKQLGEWSTRHKFTLPRSCPKFCGEVIGLTFPPSLNASSVIVYSPRAMCEINFETPVIVKDLDAPVRKLPSSPSKKELKRKLKGCDFEKKVEKKTKHNGKEDFEITPFDEPVLFAGLLSKGSLFVMEKPWSRVITKFDAPPVHSHIYGT</sequence>
<dbReference type="InterPro" id="IPR044622">
    <property type="entry name" value="PCN"/>
</dbReference>
<dbReference type="OMA" id="MNTIENT"/>
<feature type="repeat" description="WD" evidence="1">
    <location>
        <begin position="211"/>
        <end position="243"/>
    </location>
</feature>
<gene>
    <name evidence="3" type="ORF">DCAR_004814</name>
</gene>
<proteinExistence type="predicted"/>
<feature type="compositionally biased region" description="Basic and acidic residues" evidence="2">
    <location>
        <begin position="376"/>
        <end position="393"/>
    </location>
</feature>
<dbReference type="STRING" id="79200.A0A166CKI7"/>
<feature type="region of interest" description="Disordered" evidence="2">
    <location>
        <begin position="1"/>
        <end position="22"/>
    </location>
</feature>
<evidence type="ECO:0000256" key="1">
    <source>
        <dbReference type="PROSITE-ProRule" id="PRU00221"/>
    </source>
</evidence>
<dbReference type="Gramene" id="KZN04016">
    <property type="protein sequence ID" value="KZN04016"/>
    <property type="gene ID" value="DCAR_004814"/>
</dbReference>
<evidence type="ECO:0000313" key="3">
    <source>
        <dbReference type="EMBL" id="KZN04016.1"/>
    </source>
</evidence>
<dbReference type="OrthoDB" id="8883818at2759"/>
<keyword evidence="1" id="KW-0853">WD repeat</keyword>
<dbReference type="GO" id="GO:0010073">
    <property type="term" value="P:meristem maintenance"/>
    <property type="evidence" value="ECO:0007669"/>
    <property type="project" value="InterPro"/>
</dbReference>
<dbReference type="SUPFAM" id="SSF50978">
    <property type="entry name" value="WD40 repeat-like"/>
    <property type="match status" value="1"/>
</dbReference>
<comment type="caution">
    <text evidence="3">The sequence shown here is derived from an EMBL/GenBank/DDBJ whole genome shotgun (WGS) entry which is preliminary data.</text>
</comment>